<sequence length="128" mass="13972">MPPPSHCLHRLRRSFLSPSLLSAPRLAPKLSVEAPHLRPTSSLLPQLARTLPPPKREAGRSLSRIPAVKQKEQGPCLARRPHPPVLHARRTGPGSCPSSQRESMPGWWGLLPCRDKARGKGGITVLEG</sequence>
<protein>
    <submittedName>
        <fullName evidence="2">Uncharacterized protein</fullName>
    </submittedName>
</protein>
<feature type="region of interest" description="Disordered" evidence="1">
    <location>
        <begin position="41"/>
        <end position="109"/>
    </location>
</feature>
<evidence type="ECO:0000313" key="2">
    <source>
        <dbReference type="EMBL" id="RCV44354.1"/>
    </source>
</evidence>
<feature type="compositionally biased region" description="Basic residues" evidence="1">
    <location>
        <begin position="79"/>
        <end position="90"/>
    </location>
</feature>
<name>A0A368SPS1_SETIT</name>
<accession>A0A368SPS1</accession>
<evidence type="ECO:0000256" key="1">
    <source>
        <dbReference type="SAM" id="MobiDB-lite"/>
    </source>
</evidence>
<organism evidence="2">
    <name type="scientific">Setaria italica</name>
    <name type="common">Foxtail millet</name>
    <name type="synonym">Panicum italicum</name>
    <dbReference type="NCBI Taxonomy" id="4555"/>
    <lineage>
        <taxon>Eukaryota</taxon>
        <taxon>Viridiplantae</taxon>
        <taxon>Streptophyta</taxon>
        <taxon>Embryophyta</taxon>
        <taxon>Tracheophyta</taxon>
        <taxon>Spermatophyta</taxon>
        <taxon>Magnoliopsida</taxon>
        <taxon>Liliopsida</taxon>
        <taxon>Poales</taxon>
        <taxon>Poaceae</taxon>
        <taxon>PACMAD clade</taxon>
        <taxon>Panicoideae</taxon>
        <taxon>Panicodae</taxon>
        <taxon>Paniceae</taxon>
        <taxon>Cenchrinae</taxon>
        <taxon>Setaria</taxon>
    </lineage>
</organism>
<reference evidence="2" key="1">
    <citation type="journal article" date="2012" name="Nat. Biotechnol.">
        <title>Reference genome sequence of the model plant Setaria.</title>
        <authorList>
            <person name="Bennetzen J.L."/>
            <person name="Schmutz J."/>
            <person name="Wang H."/>
            <person name="Percifield R."/>
            <person name="Hawkins J."/>
            <person name="Pontaroli A.C."/>
            <person name="Estep M."/>
            <person name="Feng L."/>
            <person name="Vaughn J.N."/>
            <person name="Grimwood J."/>
            <person name="Jenkins J."/>
            <person name="Barry K."/>
            <person name="Lindquist E."/>
            <person name="Hellsten U."/>
            <person name="Deshpande S."/>
            <person name="Wang X."/>
            <person name="Wu X."/>
            <person name="Mitros T."/>
            <person name="Triplett J."/>
            <person name="Yang X."/>
            <person name="Ye C.Y."/>
            <person name="Mauro-Herrera M."/>
            <person name="Wang L."/>
            <person name="Li P."/>
            <person name="Sharma M."/>
            <person name="Sharma R."/>
            <person name="Ronald P.C."/>
            <person name="Panaud O."/>
            <person name="Kellogg E.A."/>
            <person name="Brutnell T.P."/>
            <person name="Doust A.N."/>
            <person name="Tuskan G.A."/>
            <person name="Rokhsar D."/>
            <person name="Devos K.M."/>
        </authorList>
    </citation>
    <scope>NUCLEOTIDE SEQUENCE [LARGE SCALE GENOMIC DNA]</scope>
    <source>
        <strain evidence="2">Yugu1</strain>
    </source>
</reference>
<proteinExistence type="predicted"/>
<gene>
    <name evidence="2" type="ORF">SETIT_9G366700v2</name>
</gene>
<dbReference type="AlphaFoldDB" id="A0A368SPS1"/>
<reference evidence="2" key="2">
    <citation type="submission" date="2015-07" db="EMBL/GenBank/DDBJ databases">
        <authorList>
            <person name="Noorani M."/>
        </authorList>
    </citation>
    <scope>NUCLEOTIDE SEQUENCE</scope>
    <source>
        <strain evidence="2">Yugu1</strain>
    </source>
</reference>
<dbReference type="EMBL" id="CM003536">
    <property type="protein sequence ID" value="RCV44354.1"/>
    <property type="molecule type" value="Genomic_DNA"/>
</dbReference>